<accession>A0ABN1W9E4</accession>
<name>A0ABN1W9E4_9ACTN</name>
<dbReference type="InterPro" id="IPR036390">
    <property type="entry name" value="WH_DNA-bd_sf"/>
</dbReference>
<dbReference type="SUPFAM" id="SSF46785">
    <property type="entry name" value="Winged helix' DNA-binding domain"/>
    <property type="match status" value="1"/>
</dbReference>
<comment type="similarity">
    <text evidence="1">In the C-terminal section; belongs to the class-I pyridoxal-phosphate-dependent aminotransferase family.</text>
</comment>
<evidence type="ECO:0000256" key="2">
    <source>
        <dbReference type="ARBA" id="ARBA00022898"/>
    </source>
</evidence>
<feature type="region of interest" description="Disordered" evidence="6">
    <location>
        <begin position="74"/>
        <end position="114"/>
    </location>
</feature>
<evidence type="ECO:0000256" key="5">
    <source>
        <dbReference type="ARBA" id="ARBA00023163"/>
    </source>
</evidence>
<dbReference type="InterPro" id="IPR036388">
    <property type="entry name" value="WH-like_DNA-bd_sf"/>
</dbReference>
<dbReference type="InterPro" id="IPR051446">
    <property type="entry name" value="HTH_trans_reg/aminotransferase"/>
</dbReference>
<keyword evidence="8" id="KW-0032">Aminotransferase</keyword>
<dbReference type="SUPFAM" id="SSF53383">
    <property type="entry name" value="PLP-dependent transferases"/>
    <property type="match status" value="1"/>
</dbReference>
<evidence type="ECO:0000256" key="4">
    <source>
        <dbReference type="ARBA" id="ARBA00023125"/>
    </source>
</evidence>
<sequence length="480" mass="50262">MSWQLALTLDRSATRRPLAGQIRDGIRRAVEEGTLRPGTRLPSSRSLAVDLGVSRSVLVEAYAQLTAEGYLTTRRGSGSRVARPAAPREPARSALLSPPAGGPGPQPDPAVRDLRTGTGVVRSFPHQEWLRCASTVIRGADSVGLGYGPTAGQPALRQVLAGYLGRVRGVRTTGDDVMVTAGFAQGLALLCQVLRARGLEAVAVEDPGHPGEREFIARSGLEVVGIPVDADGLRVDALAASGVRAVLVTPGNQFPLSVPLGDGRRAELLAWAQECDGLVIEDDFDGGFLPAGRRGPALQSLAPDRVVYAGSTSKVLAPALRLGWLAGPSWLVGELEEVRVGWDLGCSGLEQLTLARFLDTGGLDRHLRRLDADLRGRRAVVREALAGLPGVEPVGAREQDGGLQAHLRLPAGAGTADEEALVRAAARRGVLVRGGGHYALDRAGWPPAVVVNYASPTVSALTEGMAVLAELLAHCRADAA</sequence>
<evidence type="ECO:0000259" key="7">
    <source>
        <dbReference type="PROSITE" id="PS50949"/>
    </source>
</evidence>
<keyword evidence="9" id="KW-1185">Reference proteome</keyword>
<keyword evidence="2" id="KW-0663">Pyridoxal phosphate</keyword>
<dbReference type="SMART" id="SM00345">
    <property type="entry name" value="HTH_GNTR"/>
    <property type="match status" value="1"/>
</dbReference>
<protein>
    <submittedName>
        <fullName evidence="8">PLP-dependent aminotransferase family protein</fullName>
    </submittedName>
</protein>
<dbReference type="RefSeq" id="WP_344441813.1">
    <property type="nucleotide sequence ID" value="NZ_BAAALF010000039.1"/>
</dbReference>
<keyword evidence="8" id="KW-0808">Transferase</keyword>
<dbReference type="Gene3D" id="1.10.10.10">
    <property type="entry name" value="Winged helix-like DNA-binding domain superfamily/Winged helix DNA-binding domain"/>
    <property type="match status" value="1"/>
</dbReference>
<dbReference type="PANTHER" id="PTHR46577">
    <property type="entry name" value="HTH-TYPE TRANSCRIPTIONAL REGULATORY PROTEIN GABR"/>
    <property type="match status" value="1"/>
</dbReference>
<reference evidence="8 9" key="1">
    <citation type="journal article" date="2019" name="Int. J. Syst. Evol. Microbiol.">
        <title>The Global Catalogue of Microorganisms (GCM) 10K type strain sequencing project: providing services to taxonomists for standard genome sequencing and annotation.</title>
        <authorList>
            <consortium name="The Broad Institute Genomics Platform"/>
            <consortium name="The Broad Institute Genome Sequencing Center for Infectious Disease"/>
            <person name="Wu L."/>
            <person name="Ma J."/>
        </authorList>
    </citation>
    <scope>NUCLEOTIDE SEQUENCE [LARGE SCALE GENOMIC DNA]</scope>
    <source>
        <strain evidence="8 9">JCM 13004</strain>
    </source>
</reference>
<gene>
    <name evidence="8" type="ORF">GCM10009665_27970</name>
</gene>
<dbReference type="CDD" id="cd00609">
    <property type="entry name" value="AAT_like"/>
    <property type="match status" value="1"/>
</dbReference>
<comment type="caution">
    <text evidence="8">The sequence shown here is derived from an EMBL/GenBank/DDBJ whole genome shotgun (WGS) entry which is preliminary data.</text>
</comment>
<dbReference type="InterPro" id="IPR015424">
    <property type="entry name" value="PyrdxlP-dep_Trfase"/>
</dbReference>
<dbReference type="CDD" id="cd07377">
    <property type="entry name" value="WHTH_GntR"/>
    <property type="match status" value="1"/>
</dbReference>
<dbReference type="EMBL" id="BAAALF010000039">
    <property type="protein sequence ID" value="GAA1236195.1"/>
    <property type="molecule type" value="Genomic_DNA"/>
</dbReference>
<evidence type="ECO:0000313" key="8">
    <source>
        <dbReference type="EMBL" id="GAA1236195.1"/>
    </source>
</evidence>
<dbReference type="PANTHER" id="PTHR46577:SF1">
    <property type="entry name" value="HTH-TYPE TRANSCRIPTIONAL REGULATORY PROTEIN GABR"/>
    <property type="match status" value="1"/>
</dbReference>
<dbReference type="InterPro" id="IPR015421">
    <property type="entry name" value="PyrdxlP-dep_Trfase_major"/>
</dbReference>
<keyword evidence="4" id="KW-0238">DNA-binding</keyword>
<evidence type="ECO:0000313" key="9">
    <source>
        <dbReference type="Proteomes" id="UP001500037"/>
    </source>
</evidence>
<dbReference type="InterPro" id="IPR000524">
    <property type="entry name" value="Tscrpt_reg_HTH_GntR"/>
</dbReference>
<evidence type="ECO:0000256" key="3">
    <source>
        <dbReference type="ARBA" id="ARBA00023015"/>
    </source>
</evidence>
<dbReference type="Proteomes" id="UP001500037">
    <property type="component" value="Unassembled WGS sequence"/>
</dbReference>
<feature type="domain" description="HTH gntR-type" evidence="7">
    <location>
        <begin position="16"/>
        <end position="84"/>
    </location>
</feature>
<dbReference type="InterPro" id="IPR004839">
    <property type="entry name" value="Aminotransferase_I/II_large"/>
</dbReference>
<evidence type="ECO:0000256" key="1">
    <source>
        <dbReference type="ARBA" id="ARBA00005384"/>
    </source>
</evidence>
<evidence type="ECO:0000256" key="6">
    <source>
        <dbReference type="SAM" id="MobiDB-lite"/>
    </source>
</evidence>
<dbReference type="Gene3D" id="3.40.640.10">
    <property type="entry name" value="Type I PLP-dependent aspartate aminotransferase-like (Major domain)"/>
    <property type="match status" value="1"/>
</dbReference>
<dbReference type="GO" id="GO:0008483">
    <property type="term" value="F:transaminase activity"/>
    <property type="evidence" value="ECO:0007669"/>
    <property type="project" value="UniProtKB-KW"/>
</dbReference>
<organism evidence="8 9">
    <name type="scientific">Kitasatospora nipponensis</name>
    <dbReference type="NCBI Taxonomy" id="258049"/>
    <lineage>
        <taxon>Bacteria</taxon>
        <taxon>Bacillati</taxon>
        <taxon>Actinomycetota</taxon>
        <taxon>Actinomycetes</taxon>
        <taxon>Kitasatosporales</taxon>
        <taxon>Streptomycetaceae</taxon>
        <taxon>Kitasatospora</taxon>
    </lineage>
</organism>
<dbReference type="Pfam" id="PF00155">
    <property type="entry name" value="Aminotran_1_2"/>
    <property type="match status" value="1"/>
</dbReference>
<proteinExistence type="inferred from homology"/>
<dbReference type="Pfam" id="PF00392">
    <property type="entry name" value="GntR"/>
    <property type="match status" value="1"/>
</dbReference>
<keyword evidence="5" id="KW-0804">Transcription</keyword>
<dbReference type="PRINTS" id="PR00035">
    <property type="entry name" value="HTHGNTR"/>
</dbReference>
<dbReference type="PROSITE" id="PS50949">
    <property type="entry name" value="HTH_GNTR"/>
    <property type="match status" value="1"/>
</dbReference>
<keyword evidence="3" id="KW-0805">Transcription regulation</keyword>